<gene>
    <name evidence="1" type="ORF">TQ35_005445</name>
</gene>
<comment type="caution">
    <text evidence="1">The sequence shown here is derived from an EMBL/GenBank/DDBJ whole genome shotgun (WGS) entry which is preliminary data.</text>
</comment>
<sequence>MGVVKEESAKGYIKRLGHEAEREELFLTYVKSPYQVINDSPTLKHYTNWNAFDSLSLEVREGKRKADIEPPLKDYKLILVANNVIEGAETLDSPGNAGISPKEHKLVALNLALSKKVKIDRPGRYLIYHYVDEDVYSPINVEVEAKEDVFEVVYYAEGYGRAMQSSTIYIDVGKNAAVNFSLIVKGENSSNAFSYSKVRVEGSINTSIFVAGAANAHVQYKSFLQANSSASFNAKALGTRDNN</sequence>
<dbReference type="EMBL" id="JZWS02000004">
    <property type="protein sequence ID" value="MCL7344001.1"/>
    <property type="molecule type" value="Genomic_DNA"/>
</dbReference>
<protein>
    <submittedName>
        <fullName evidence="1">Fe-S cluster assembly protein SufD</fullName>
    </submittedName>
</protein>
<name>A0AAE3K1Y4_9CREN</name>
<dbReference type="InterPro" id="IPR037284">
    <property type="entry name" value="SUF_FeS_clus_asmbl_SufBD_sf"/>
</dbReference>
<feature type="non-terminal residue" evidence="1">
    <location>
        <position position="243"/>
    </location>
</feature>
<accession>A0AAE3K1Y4</accession>
<proteinExistence type="predicted"/>
<dbReference type="AlphaFoldDB" id="A0AAE3K1Y4"/>
<reference evidence="1" key="1">
    <citation type="submission" date="2022-05" db="EMBL/GenBank/DDBJ databases">
        <title>Metagenome Sequencing of an Archaeal-Dominated Microbial Community from a Hot Spring at the Los Azufres Geothermal Field, Mexico.</title>
        <authorList>
            <person name="Marin-Paredes R."/>
            <person name="Martinez-Romero E."/>
            <person name="Servin-Garciduenas L.E."/>
        </authorList>
    </citation>
    <scope>NUCLEOTIDE SEQUENCE</scope>
    <source>
        <strain evidence="1">AZ1-454</strain>
    </source>
</reference>
<evidence type="ECO:0000313" key="1">
    <source>
        <dbReference type="EMBL" id="MCL7344001.1"/>
    </source>
</evidence>
<dbReference type="SUPFAM" id="SSF101960">
    <property type="entry name" value="Stabilizer of iron transporter SufD"/>
    <property type="match status" value="1"/>
</dbReference>
<organism evidence="1">
    <name type="scientific">Candidatus Aramenus sulfurataquae</name>
    <dbReference type="NCBI Taxonomy" id="1326980"/>
    <lineage>
        <taxon>Archaea</taxon>
        <taxon>Thermoproteota</taxon>
        <taxon>Thermoprotei</taxon>
        <taxon>Sulfolobales</taxon>
        <taxon>Sulfolobaceae</taxon>
        <taxon>Candidatus Aramenus</taxon>
    </lineage>
</organism>